<gene>
    <name evidence="1" type="ORF">HH213_08955</name>
</gene>
<keyword evidence="2" id="KW-1185">Reference proteome</keyword>
<name>A0ABX6M864_9BURK</name>
<dbReference type="EMBL" id="CP051684">
    <property type="protein sequence ID" value="QJD90211.1"/>
    <property type="molecule type" value="Genomic_DNA"/>
</dbReference>
<evidence type="ECO:0000313" key="2">
    <source>
        <dbReference type="Proteomes" id="UP000503117"/>
    </source>
</evidence>
<evidence type="ECO:0000313" key="1">
    <source>
        <dbReference type="EMBL" id="QJD90211.1"/>
    </source>
</evidence>
<dbReference type="Proteomes" id="UP000503117">
    <property type="component" value="Chromosome"/>
</dbReference>
<proteinExistence type="predicted"/>
<accession>A0ABX6M864</accession>
<organism evidence="1 2">
    <name type="scientific">Duganella dendranthematis</name>
    <dbReference type="NCBI Taxonomy" id="2728021"/>
    <lineage>
        <taxon>Bacteria</taxon>
        <taxon>Pseudomonadati</taxon>
        <taxon>Pseudomonadota</taxon>
        <taxon>Betaproteobacteria</taxon>
        <taxon>Burkholderiales</taxon>
        <taxon>Oxalobacteraceae</taxon>
        <taxon>Telluria group</taxon>
        <taxon>Duganella</taxon>
    </lineage>
</organism>
<dbReference type="RefSeq" id="WP_169112030.1">
    <property type="nucleotide sequence ID" value="NZ_CP051684.1"/>
</dbReference>
<sequence>MKKRDLFSELMEALDTLEAERKGQARIKKTRIELQRLPPKVVASATRKKNQVQ</sequence>
<reference evidence="1 2" key="1">
    <citation type="submission" date="2020-04" db="EMBL/GenBank/DDBJ databases">
        <title>Genome sequencing of novel species.</title>
        <authorList>
            <person name="Heo J."/>
            <person name="Kim S.-J."/>
            <person name="Kim J.-S."/>
            <person name="Hong S.-B."/>
            <person name="Kwon S.-W."/>
        </authorList>
    </citation>
    <scope>NUCLEOTIDE SEQUENCE [LARGE SCALE GENOMIC DNA]</scope>
    <source>
        <strain evidence="1 2">AF9R3</strain>
    </source>
</reference>
<protein>
    <submittedName>
        <fullName evidence="1">Uncharacterized protein</fullName>
    </submittedName>
</protein>